<dbReference type="AlphaFoldDB" id="B1NHW3"/>
<dbReference type="InterPro" id="IPR000668">
    <property type="entry name" value="Peptidase_C1A_C"/>
</dbReference>
<gene>
    <name evidence="5" type="primary">CPB10</name>
</gene>
<evidence type="ECO:0000259" key="4">
    <source>
        <dbReference type="SMART" id="SM00645"/>
    </source>
</evidence>
<protein>
    <submittedName>
        <fullName evidence="5">Cathepsin B10 cysteine protease</fullName>
    </submittedName>
</protein>
<dbReference type="InterPro" id="IPR025661">
    <property type="entry name" value="Pept_asp_AS"/>
</dbReference>
<dbReference type="SUPFAM" id="SSF54001">
    <property type="entry name" value="Cysteine proteinases"/>
    <property type="match status" value="1"/>
</dbReference>
<keyword evidence="5" id="KW-0645">Protease</keyword>
<feature type="chain" id="PRO_5018622659" evidence="3">
    <location>
        <begin position="19"/>
        <end position="283"/>
    </location>
</feature>
<keyword evidence="2" id="KW-1015">Disulfide bond</keyword>
<dbReference type="InterPro" id="IPR013128">
    <property type="entry name" value="Peptidase_C1A"/>
</dbReference>
<evidence type="ECO:0000256" key="1">
    <source>
        <dbReference type="ARBA" id="ARBA00008455"/>
    </source>
</evidence>
<keyword evidence="3" id="KW-0732">Signal</keyword>
<dbReference type="GO" id="GO:0006508">
    <property type="term" value="P:proteolysis"/>
    <property type="evidence" value="ECO:0007669"/>
    <property type="project" value="UniProtKB-KW"/>
</dbReference>
<dbReference type="Pfam" id="PF00112">
    <property type="entry name" value="Peptidase_C1"/>
    <property type="match status" value="1"/>
</dbReference>
<dbReference type="CDD" id="cd02620">
    <property type="entry name" value="Peptidase_C1A_CathepsinB"/>
    <property type="match status" value="1"/>
</dbReference>
<dbReference type="InterPro" id="IPR025660">
    <property type="entry name" value="Pept_his_AS"/>
</dbReference>
<evidence type="ECO:0000313" key="5">
    <source>
        <dbReference type="EMBL" id="ABU93319.1"/>
    </source>
</evidence>
<reference evidence="5" key="1">
    <citation type="journal article" date="2008" name="J. Eukaryot. Microbiol.">
        <title>Phylogenetic and primary sequence characterization of cathepsin B cysteine proteases from the oxymonad flagellate Monocercomonoides.</title>
        <authorList>
            <person name="Dacks J.B."/>
            <person name="Kuru T."/>
            <person name="Liapounova N.A."/>
            <person name="Gedamu L."/>
        </authorList>
    </citation>
    <scope>NUCLEOTIDE SEQUENCE</scope>
</reference>
<accession>B1NHW3</accession>
<dbReference type="Gene3D" id="3.90.70.10">
    <property type="entry name" value="Cysteine proteinases"/>
    <property type="match status" value="1"/>
</dbReference>
<feature type="domain" description="Peptidase C1A papain C-terminal" evidence="4">
    <location>
        <begin position="64"/>
        <end position="279"/>
    </location>
</feature>
<organism evidence="5">
    <name type="scientific">Monocercomonoides sp. PA</name>
    <dbReference type="NCBI Taxonomy" id="302782"/>
    <lineage>
        <taxon>Eukaryota</taxon>
        <taxon>Metamonada</taxon>
        <taxon>Preaxostyla</taxon>
        <taxon>Oxymonadida</taxon>
        <taxon>Polymastigidae</taxon>
        <taxon>Monocercomonoides</taxon>
    </lineage>
</organism>
<proteinExistence type="evidence at transcript level"/>
<keyword evidence="5" id="KW-0378">Hydrolase</keyword>
<name>B1NHW3_9EUKA</name>
<dbReference type="GO" id="GO:0008234">
    <property type="term" value="F:cysteine-type peptidase activity"/>
    <property type="evidence" value="ECO:0007669"/>
    <property type="project" value="InterPro"/>
</dbReference>
<comment type="similarity">
    <text evidence="1">Belongs to the peptidase C1 family.</text>
</comment>
<evidence type="ECO:0000256" key="3">
    <source>
        <dbReference type="SAM" id="SignalP"/>
    </source>
</evidence>
<dbReference type="PRINTS" id="PR00705">
    <property type="entry name" value="PAPAIN"/>
</dbReference>
<sequence>MIIFFLVVLISGEPLVNIINRNPAATWSAHEYSRDIITRARLTLLAPLAIGPVEKFTIEDSFYVPESFDARDEWPNAILPVRDQEKCGSCWAFSIAESLGDRFGILGCGKGHLSPQDLISCDSNDLGCNGGYQENSWTWVLTTGITTESCWPYRSGSGRIPSCPHRCVNGSVLQRNTINNYRRLDSSELQDELYNNGPIQVTYVVYEDFFYYSKGIYKHLSGNKVGGHAVVLMGWGIEDGVKYWLVQNSWGYEWGEQGYFRILRGSNECGIESSAYAGDVDCG</sequence>
<dbReference type="PROSITE" id="PS00639">
    <property type="entry name" value="THIOL_PROTEASE_HIS"/>
    <property type="match status" value="1"/>
</dbReference>
<dbReference type="EMBL" id="EF474118">
    <property type="protein sequence ID" value="ABU93319.1"/>
    <property type="molecule type" value="mRNA"/>
</dbReference>
<dbReference type="SMART" id="SM00645">
    <property type="entry name" value="Pept_C1"/>
    <property type="match status" value="1"/>
</dbReference>
<evidence type="ECO:0000256" key="2">
    <source>
        <dbReference type="ARBA" id="ARBA00023157"/>
    </source>
</evidence>
<feature type="signal peptide" evidence="3">
    <location>
        <begin position="1"/>
        <end position="18"/>
    </location>
</feature>
<dbReference type="InterPro" id="IPR038765">
    <property type="entry name" value="Papain-like_cys_pep_sf"/>
</dbReference>
<dbReference type="PROSITE" id="PS00640">
    <property type="entry name" value="THIOL_PROTEASE_ASN"/>
    <property type="match status" value="1"/>
</dbReference>
<dbReference type="PANTHER" id="PTHR12411">
    <property type="entry name" value="CYSTEINE PROTEASE FAMILY C1-RELATED"/>
    <property type="match status" value="1"/>
</dbReference>